<name>A0AC60VWM3_9ARCH</name>
<reference evidence="1 2" key="1">
    <citation type="journal article" date="2020" name="Appl. Environ. Microbiol.">
        <title>Genomic Characteristics of a Novel Species of Ammonia-Oxidizing Archaea from the Jiulong River Estuary.</title>
        <authorList>
            <person name="Zou D."/>
            <person name="Wan R."/>
            <person name="Han L."/>
            <person name="Xu M.N."/>
            <person name="Liu Y."/>
            <person name="Liu H."/>
            <person name="Kao S.J."/>
            <person name="Li M."/>
        </authorList>
    </citation>
    <scope>NUCLEOTIDE SEQUENCE [LARGE SCALE GENOMIC DNA]</scope>
    <source>
        <strain evidence="1">W1bin1</strain>
    </source>
</reference>
<evidence type="ECO:0000313" key="1">
    <source>
        <dbReference type="EMBL" id="MBA4451750.1"/>
    </source>
</evidence>
<dbReference type="Proteomes" id="UP000559653">
    <property type="component" value="Unassembled WGS sequence"/>
</dbReference>
<evidence type="ECO:0000313" key="2">
    <source>
        <dbReference type="Proteomes" id="UP000559653"/>
    </source>
</evidence>
<dbReference type="EMBL" id="JACEMZ010000002">
    <property type="protein sequence ID" value="MBA4451750.1"/>
    <property type="molecule type" value="Genomic_DNA"/>
</dbReference>
<comment type="caution">
    <text evidence="1">The sequence shown here is derived from an EMBL/GenBank/DDBJ whole genome shotgun (WGS) entry which is preliminary data.</text>
</comment>
<proteinExistence type="predicted"/>
<organism evidence="1 2">
    <name type="scientific">Candidatus Nitrosomaritimum aestuariumsis</name>
    <dbReference type="NCBI Taxonomy" id="3342354"/>
    <lineage>
        <taxon>Archaea</taxon>
        <taxon>Nitrososphaerota</taxon>
        <taxon>Nitrososphaeria</taxon>
        <taxon>Nitrosopumilales</taxon>
        <taxon>Nitrosopumilaceae</taxon>
        <taxon>Candidatus Nitrosomaritimum</taxon>
    </lineage>
</organism>
<protein>
    <submittedName>
        <fullName evidence="1">Uncharacterized protein</fullName>
    </submittedName>
</protein>
<accession>A0AC60VWM3</accession>
<gene>
    <name evidence="1" type="ORF">H2B03_01020</name>
</gene>
<sequence>MKKILSSNRGTKSVYSESSFKQWINEKKESRSIISESDEGQMISAFKGTKVIRVNQKPKTPHIPTKQVLVFNKGTQRKVIEN</sequence>